<dbReference type="SUPFAM" id="SSF50978">
    <property type="entry name" value="WD40 repeat-like"/>
    <property type="match status" value="1"/>
</dbReference>
<feature type="region of interest" description="Disordered" evidence="1">
    <location>
        <begin position="96"/>
        <end position="115"/>
    </location>
</feature>
<dbReference type="GeneID" id="25260638"/>
<keyword evidence="3" id="KW-1185">Reference proteome</keyword>
<evidence type="ECO:0000313" key="2">
    <source>
        <dbReference type="EMBL" id="KGG50417.1"/>
    </source>
</evidence>
<sequence>GIVSGNTPQLLPFDAQNFEDSASSNTQLVPSSSTDLQNQGQGQEISLNKSRNHTQNMRSPYRNNSDPKDAISIPLDSMLDVCVKLEKTHSFSPVFRNSLNSSSGTRNQEVLSTGQSSKVGSTKMALCSNFELGGDNGTPYHKSMSDRTCTVLPPSNPLEYMFYLDWIKCQSDLASLTETYQRISTFLHETNFQIIEKQKELQNCLSKMISSHSSMFSANQFSSPHQSHEILLHTCDQNDIPITPRHLVSELPKKSQTSGTSPTQSFGMPSQAFGGNSPVSNMADQVSSHIESIFGTYGSDSSFAETPVLKASPKACINHHQLSYFHMMTSGKPRYLVLNETSGDSLLEDTLIACDIHVSNYPPFITPSAHTGSVVEDLVWNQSGDVLAMAYSPGNSAQLVMVAPIINFVLAPMQPNTQHLRGISCITQYKGRSVSSAGVSCSSLLGVHEFITGGADKTIVCYTISYNSICGLNTLTDRSLPPMCIAPTNPESMRRLILYDLEQRAIDQCHKLESRISTVQLNEKADLLLLTFLSSSNQLMLWDIRKKKFAHQFGCAEVSYSSNRQRAII</sequence>
<dbReference type="EMBL" id="JMKJ01000579">
    <property type="protein sequence ID" value="KGG50417.1"/>
    <property type="molecule type" value="Genomic_DNA"/>
</dbReference>
<feature type="compositionally biased region" description="Polar residues" evidence="1">
    <location>
        <begin position="254"/>
        <end position="274"/>
    </location>
</feature>
<feature type="compositionally biased region" description="Polar residues" evidence="1">
    <location>
        <begin position="19"/>
        <end position="64"/>
    </location>
</feature>
<dbReference type="AlphaFoldDB" id="A0A098VMY0"/>
<dbReference type="Proteomes" id="UP000029725">
    <property type="component" value="Unassembled WGS sequence"/>
</dbReference>
<organism evidence="2 3">
    <name type="scientific">Mitosporidium daphniae</name>
    <dbReference type="NCBI Taxonomy" id="1485682"/>
    <lineage>
        <taxon>Eukaryota</taxon>
        <taxon>Fungi</taxon>
        <taxon>Fungi incertae sedis</taxon>
        <taxon>Microsporidia</taxon>
        <taxon>Mitosporidium</taxon>
    </lineage>
</organism>
<feature type="non-terminal residue" evidence="2">
    <location>
        <position position="1"/>
    </location>
</feature>
<proteinExistence type="predicted"/>
<protein>
    <submittedName>
        <fullName evidence="2">Uncharacterized protein</fullName>
    </submittedName>
</protein>
<comment type="caution">
    <text evidence="2">The sequence shown here is derived from an EMBL/GenBank/DDBJ whole genome shotgun (WGS) entry which is preliminary data.</text>
</comment>
<evidence type="ECO:0000256" key="1">
    <source>
        <dbReference type="SAM" id="MobiDB-lite"/>
    </source>
</evidence>
<dbReference type="VEuPathDB" id="MicrosporidiaDB:DI09_6p10"/>
<accession>A0A098VMY0</accession>
<feature type="region of interest" description="Disordered" evidence="1">
    <location>
        <begin position="252"/>
        <end position="274"/>
    </location>
</feature>
<reference evidence="2 3" key="1">
    <citation type="submission" date="2014-04" db="EMBL/GenBank/DDBJ databases">
        <title>A new species of microsporidia sheds light on the evolution of extreme parasitism.</title>
        <authorList>
            <person name="Haag K.L."/>
            <person name="James T.Y."/>
            <person name="Larsson R."/>
            <person name="Schaer T.M."/>
            <person name="Refardt D."/>
            <person name="Pombert J.-F."/>
            <person name="Ebert D."/>
        </authorList>
    </citation>
    <scope>NUCLEOTIDE SEQUENCE [LARGE SCALE GENOMIC DNA]</scope>
    <source>
        <strain evidence="2 3">UGP3</strain>
        <tissue evidence="2">Spores</tissue>
    </source>
</reference>
<gene>
    <name evidence="2" type="ORF">DI09_6p10</name>
</gene>
<feature type="region of interest" description="Disordered" evidence="1">
    <location>
        <begin position="19"/>
        <end position="68"/>
    </location>
</feature>
<dbReference type="InterPro" id="IPR036322">
    <property type="entry name" value="WD40_repeat_dom_sf"/>
</dbReference>
<dbReference type="HOGENOM" id="CLU_479492_0_0_1"/>
<evidence type="ECO:0000313" key="3">
    <source>
        <dbReference type="Proteomes" id="UP000029725"/>
    </source>
</evidence>
<dbReference type="RefSeq" id="XP_013236904.1">
    <property type="nucleotide sequence ID" value="XM_013381450.1"/>
</dbReference>
<name>A0A098VMY0_9MICR</name>